<dbReference type="Proteomes" id="UP000075230">
    <property type="component" value="Unassembled WGS sequence"/>
</dbReference>
<dbReference type="EMBL" id="BCWF01000015">
    <property type="protein sequence ID" value="GAT22167.1"/>
    <property type="molecule type" value="Genomic_DNA"/>
</dbReference>
<accession>A0A146F7Z9</accession>
<sequence length="70" mass="7555">MSEQDSLQLDGLRSSSSVMVGRRAGQHLNKRGAESSGEQDLVVVSQYTGGRGSLVPEHTWKPADRMVVGE</sequence>
<proteinExistence type="predicted"/>
<reference evidence="1 2" key="1">
    <citation type="journal article" date="2016" name="DNA Res.">
        <title>Genome sequence of Aspergillus luchuensis NBRC 4314.</title>
        <authorList>
            <person name="Yamada O."/>
            <person name="Machida M."/>
            <person name="Hosoyama A."/>
            <person name="Goto M."/>
            <person name="Takahashi T."/>
            <person name="Futagami T."/>
            <person name="Yamagata Y."/>
            <person name="Takeuchi M."/>
            <person name="Kobayashi T."/>
            <person name="Koike H."/>
            <person name="Abe K."/>
            <person name="Asai K."/>
            <person name="Arita M."/>
            <person name="Fujita N."/>
            <person name="Fukuda K."/>
            <person name="Higa K."/>
            <person name="Horikawa H."/>
            <person name="Ishikawa T."/>
            <person name="Jinno K."/>
            <person name="Kato Y."/>
            <person name="Kirimura K."/>
            <person name="Mizutani O."/>
            <person name="Nakasone K."/>
            <person name="Sano M."/>
            <person name="Shiraishi Y."/>
            <person name="Tsukahara M."/>
            <person name="Gomi K."/>
        </authorList>
    </citation>
    <scope>NUCLEOTIDE SEQUENCE [LARGE SCALE GENOMIC DNA]</scope>
    <source>
        <strain evidence="1 2">RIB 2604</strain>
    </source>
</reference>
<evidence type="ECO:0000313" key="1">
    <source>
        <dbReference type="EMBL" id="GAT22167.1"/>
    </source>
</evidence>
<dbReference type="AlphaFoldDB" id="A0A146F7Z9"/>
<evidence type="ECO:0000313" key="2">
    <source>
        <dbReference type="Proteomes" id="UP000075230"/>
    </source>
</evidence>
<comment type="caution">
    <text evidence="1">The sequence shown here is derived from an EMBL/GenBank/DDBJ whole genome shotgun (WGS) entry which is preliminary data.</text>
</comment>
<gene>
    <name evidence="1" type="ORF">RIB2604_01501990</name>
</gene>
<reference evidence="2" key="2">
    <citation type="submission" date="2016-02" db="EMBL/GenBank/DDBJ databases">
        <title>Genome sequencing of Aspergillus luchuensis NBRC 4314.</title>
        <authorList>
            <person name="Yamada O."/>
        </authorList>
    </citation>
    <scope>NUCLEOTIDE SEQUENCE [LARGE SCALE GENOMIC DNA]</scope>
    <source>
        <strain evidence="2">RIB 2604</strain>
    </source>
</reference>
<protein>
    <submittedName>
        <fullName evidence="1">Ion channel</fullName>
    </submittedName>
</protein>
<name>A0A146F7Z9_ASPKA</name>
<organism evidence="1 2">
    <name type="scientific">Aspergillus kawachii</name>
    <name type="common">White koji mold</name>
    <name type="synonym">Aspergillus awamori var. kawachi</name>
    <dbReference type="NCBI Taxonomy" id="1069201"/>
    <lineage>
        <taxon>Eukaryota</taxon>
        <taxon>Fungi</taxon>
        <taxon>Dikarya</taxon>
        <taxon>Ascomycota</taxon>
        <taxon>Pezizomycotina</taxon>
        <taxon>Eurotiomycetes</taxon>
        <taxon>Eurotiomycetidae</taxon>
        <taxon>Eurotiales</taxon>
        <taxon>Aspergillaceae</taxon>
        <taxon>Aspergillus</taxon>
        <taxon>Aspergillus subgen. Circumdati</taxon>
    </lineage>
</organism>